<evidence type="ECO:0000313" key="1">
    <source>
        <dbReference type="EMBL" id="KAJ7383317.1"/>
    </source>
</evidence>
<name>A0A9W9ZKE9_9CNID</name>
<dbReference type="AlphaFoldDB" id="A0A9W9ZKE9"/>
<feature type="non-terminal residue" evidence="1">
    <location>
        <position position="58"/>
    </location>
</feature>
<comment type="caution">
    <text evidence="1">The sequence shown here is derived from an EMBL/GenBank/DDBJ whole genome shotgun (WGS) entry which is preliminary data.</text>
</comment>
<dbReference type="EMBL" id="MU825902">
    <property type="protein sequence ID" value="KAJ7383317.1"/>
    <property type="molecule type" value="Genomic_DNA"/>
</dbReference>
<keyword evidence="2" id="KW-1185">Reference proteome</keyword>
<accession>A0A9W9ZKE9</accession>
<proteinExistence type="predicted"/>
<reference evidence="1" key="1">
    <citation type="submission" date="2023-01" db="EMBL/GenBank/DDBJ databases">
        <title>Genome assembly of the deep-sea coral Lophelia pertusa.</title>
        <authorList>
            <person name="Herrera S."/>
            <person name="Cordes E."/>
        </authorList>
    </citation>
    <scope>NUCLEOTIDE SEQUENCE</scope>
    <source>
        <strain evidence="1">USNM1676648</strain>
        <tissue evidence="1">Polyp</tissue>
    </source>
</reference>
<dbReference type="Proteomes" id="UP001163046">
    <property type="component" value="Unassembled WGS sequence"/>
</dbReference>
<organism evidence="1 2">
    <name type="scientific">Desmophyllum pertusum</name>
    <dbReference type="NCBI Taxonomy" id="174260"/>
    <lineage>
        <taxon>Eukaryota</taxon>
        <taxon>Metazoa</taxon>
        <taxon>Cnidaria</taxon>
        <taxon>Anthozoa</taxon>
        <taxon>Hexacorallia</taxon>
        <taxon>Scleractinia</taxon>
        <taxon>Caryophylliina</taxon>
        <taxon>Caryophylliidae</taxon>
        <taxon>Desmophyllum</taxon>
    </lineage>
</organism>
<dbReference type="OrthoDB" id="10378206at2759"/>
<gene>
    <name evidence="1" type="ORF">OS493_029285</name>
</gene>
<sequence>MNGSYAILMDHGAVVGQGCSYDGPPTPGIKSPGDWGFPVDGICPVGYSLAPPEFTKCV</sequence>
<evidence type="ECO:0000313" key="2">
    <source>
        <dbReference type="Proteomes" id="UP001163046"/>
    </source>
</evidence>
<protein>
    <submittedName>
        <fullName evidence="1">Uncharacterized protein</fullName>
    </submittedName>
</protein>